<dbReference type="EMBL" id="CASHSV030000002">
    <property type="protein sequence ID" value="CAJ2633658.1"/>
    <property type="molecule type" value="Genomic_DNA"/>
</dbReference>
<evidence type="ECO:0000313" key="2">
    <source>
        <dbReference type="Proteomes" id="UP001177021"/>
    </source>
</evidence>
<dbReference type="Proteomes" id="UP001177021">
    <property type="component" value="Unassembled WGS sequence"/>
</dbReference>
<protein>
    <submittedName>
        <fullName evidence="1">Uncharacterized protein</fullName>
    </submittedName>
</protein>
<name>A0ACB0IP17_TRIPR</name>
<reference evidence="1" key="1">
    <citation type="submission" date="2023-10" db="EMBL/GenBank/DDBJ databases">
        <authorList>
            <person name="Rodriguez Cubillos JULIANA M."/>
            <person name="De Vega J."/>
        </authorList>
    </citation>
    <scope>NUCLEOTIDE SEQUENCE</scope>
</reference>
<proteinExistence type="predicted"/>
<comment type="caution">
    <text evidence="1">The sequence shown here is derived from an EMBL/GenBank/DDBJ whole genome shotgun (WGS) entry which is preliminary data.</text>
</comment>
<gene>
    <name evidence="1" type="ORF">MILVUS5_LOCUS4716</name>
</gene>
<evidence type="ECO:0000313" key="1">
    <source>
        <dbReference type="EMBL" id="CAJ2633658.1"/>
    </source>
</evidence>
<organism evidence="1 2">
    <name type="scientific">Trifolium pratense</name>
    <name type="common">Red clover</name>
    <dbReference type="NCBI Taxonomy" id="57577"/>
    <lineage>
        <taxon>Eukaryota</taxon>
        <taxon>Viridiplantae</taxon>
        <taxon>Streptophyta</taxon>
        <taxon>Embryophyta</taxon>
        <taxon>Tracheophyta</taxon>
        <taxon>Spermatophyta</taxon>
        <taxon>Magnoliopsida</taxon>
        <taxon>eudicotyledons</taxon>
        <taxon>Gunneridae</taxon>
        <taxon>Pentapetalae</taxon>
        <taxon>rosids</taxon>
        <taxon>fabids</taxon>
        <taxon>Fabales</taxon>
        <taxon>Fabaceae</taxon>
        <taxon>Papilionoideae</taxon>
        <taxon>50 kb inversion clade</taxon>
        <taxon>NPAAA clade</taxon>
        <taxon>Hologalegina</taxon>
        <taxon>IRL clade</taxon>
        <taxon>Trifolieae</taxon>
        <taxon>Trifolium</taxon>
    </lineage>
</organism>
<accession>A0ACB0IP17</accession>
<sequence length="132" mass="14673">MWPDSEAFSSEIQILSSMKHKNIIKLLGWGPYKNRMMQFYEYFPSLSSLLHGSEKGKLDWDTRFEATLGLAQALAYLHHDCVPSIYHGDVKATSLLLGPGLLGPGYHPYLADFGMATIGSNSARRYTLGSMG</sequence>
<keyword evidence="2" id="KW-1185">Reference proteome</keyword>